<organism evidence="1 2">
    <name type="scientific">Tichowtungia aerotolerans</name>
    <dbReference type="NCBI Taxonomy" id="2697043"/>
    <lineage>
        <taxon>Bacteria</taxon>
        <taxon>Pseudomonadati</taxon>
        <taxon>Kiritimatiellota</taxon>
        <taxon>Tichowtungiia</taxon>
        <taxon>Tichowtungiales</taxon>
        <taxon>Tichowtungiaceae</taxon>
        <taxon>Tichowtungia</taxon>
    </lineage>
</organism>
<dbReference type="SUPFAM" id="SSF89550">
    <property type="entry name" value="PHP domain-like"/>
    <property type="match status" value="1"/>
</dbReference>
<dbReference type="AlphaFoldDB" id="A0A6P1ME80"/>
<dbReference type="KEGG" id="taer:GT409_07995"/>
<name>A0A6P1ME80_9BACT</name>
<dbReference type="Gene3D" id="3.20.20.140">
    <property type="entry name" value="Metal-dependent hydrolases"/>
    <property type="match status" value="1"/>
</dbReference>
<proteinExistence type="predicted"/>
<evidence type="ECO:0000313" key="1">
    <source>
        <dbReference type="EMBL" id="QHI69395.1"/>
    </source>
</evidence>
<dbReference type="EMBL" id="CP047593">
    <property type="protein sequence ID" value="QHI69395.1"/>
    <property type="molecule type" value="Genomic_DNA"/>
</dbReference>
<sequence>MNNKPSSVLGTRHSRIFALNDLQAYHGTGLLDMTFWLPGTETEPRRLWMLTPATAPVVRVNDSEFPPRDNANPRGFRWVDYGVVDMPLGFSQLRVSGISVPEAASSHLVVSSDPEMTFSNEMLEEAERKLWGISRAEAGKTTISPSRVPVGEPVTFTVRYEAGPCGLPAGALVRFSIPKAFDLPQTGNPEATGFTIISPGTPVQICTIESSEESHEKTDIICRLDQPFAAGDTFELSYRTDRTFLFPQIWSESERKYWYSNTPPLNAATALGNGRLPVSLLPGNTHSVTFAAGPPERLHLTLPGRRFCTEQQLELRGVFTDHFRNIPEGGAPDTDFDVLLLTDGREVWSTAPQNCFASHHTFRIVLPSLTPGVYRAEARKKNGKLLARSNPMELLPEDSTTEPIFWGEIHAHTERSDGSGTYEKLWRHAREVGCLEFAAAADHACYFSDNEWRWMQDVTNRQNEKGRFVTLVGYEWAGRQVHRNVYTSRERLQLFRGMYGPQRNLNTVWNHFHGDREVVGGPHGGLAHGLKWDLHDPDVERFIEIYSMWGASDIRDNPLIPNFAKTNPNGLSANDLLQQGAKLGFTGGGDCHEAHPGFSSEDPNRQGQTPHAFAAVLLYRCGLTAAVMPELSRKAMIHALRERKTYATTGARMLLDFNVSGIPMGSEGSADIIRCQATVHAQDALQTVEIIRNGETVWKQDAAEFDTEIEWEDPAAPARESYFYLHVIQKDGQQAWSSPVWITAG</sequence>
<keyword evidence="2" id="KW-1185">Reference proteome</keyword>
<reference evidence="1 2" key="1">
    <citation type="submission" date="2020-01" db="EMBL/GenBank/DDBJ databases">
        <title>Ponticoccus aerotolerans gen. nov., sp. nov., an anaerobic bacterium and proposal of Ponticoccusceae fam. nov., Ponticoccusles ord. nov. and Ponticoccuse classis nov. in the phylum Kiritimatiellaeota.</title>
        <authorList>
            <person name="Zhou L.Y."/>
            <person name="Du Z.J."/>
        </authorList>
    </citation>
    <scope>NUCLEOTIDE SEQUENCE [LARGE SCALE GENOMIC DNA]</scope>
    <source>
        <strain evidence="1 2">S-5007</strain>
    </source>
</reference>
<dbReference type="Proteomes" id="UP000464954">
    <property type="component" value="Chromosome"/>
</dbReference>
<protein>
    <submittedName>
        <fullName evidence="1">DUF3604 domain-containing protein</fullName>
    </submittedName>
</protein>
<dbReference type="InterPro" id="IPR016195">
    <property type="entry name" value="Pol/histidinol_Pase-like"/>
</dbReference>
<accession>A0A6P1ME80</accession>
<dbReference type="NCBIfam" id="NF038032">
    <property type="entry name" value="CehA_McbA_metalo"/>
    <property type="match status" value="1"/>
</dbReference>
<gene>
    <name evidence="1" type="ORF">GT409_07995</name>
</gene>
<evidence type="ECO:0000313" key="2">
    <source>
        <dbReference type="Proteomes" id="UP000464954"/>
    </source>
</evidence>
<dbReference type="RefSeq" id="WP_160628577.1">
    <property type="nucleotide sequence ID" value="NZ_CP047593.1"/>
</dbReference>